<evidence type="ECO:0000313" key="5">
    <source>
        <dbReference type="EMBL" id="KZT43729.1"/>
    </source>
</evidence>
<dbReference type="PANTHER" id="PTHR12652:SF50">
    <property type="entry name" value="PEROXIN 11"/>
    <property type="match status" value="1"/>
</dbReference>
<evidence type="ECO:0000256" key="4">
    <source>
        <dbReference type="ARBA" id="ARBA00046271"/>
    </source>
</evidence>
<comment type="subcellular location">
    <subcellularLocation>
        <location evidence="4">Peroxisome membrane</location>
    </subcellularLocation>
</comment>
<keyword evidence="1" id="KW-0962">Peroxisome biogenesis</keyword>
<protein>
    <submittedName>
        <fullName evidence="5">Peroxisomal biogenesis factor 11</fullName>
    </submittedName>
</protein>
<dbReference type="GO" id="GO:0016559">
    <property type="term" value="P:peroxisome fission"/>
    <property type="evidence" value="ECO:0007669"/>
    <property type="project" value="InterPro"/>
</dbReference>
<evidence type="ECO:0000313" key="6">
    <source>
        <dbReference type="Proteomes" id="UP000076798"/>
    </source>
</evidence>
<dbReference type="InterPro" id="IPR008733">
    <property type="entry name" value="PEX11"/>
</dbReference>
<accession>A0A166IGR3</accession>
<keyword evidence="6" id="KW-1185">Reference proteome</keyword>
<dbReference type="PANTHER" id="PTHR12652">
    <property type="entry name" value="PEROXISOMAL BIOGENESIS FACTOR 11"/>
    <property type="match status" value="1"/>
</dbReference>
<organism evidence="5 6">
    <name type="scientific">Sistotremastrum suecicum HHB10207 ss-3</name>
    <dbReference type="NCBI Taxonomy" id="1314776"/>
    <lineage>
        <taxon>Eukaryota</taxon>
        <taxon>Fungi</taxon>
        <taxon>Dikarya</taxon>
        <taxon>Basidiomycota</taxon>
        <taxon>Agaricomycotina</taxon>
        <taxon>Agaricomycetes</taxon>
        <taxon>Sistotremastrales</taxon>
        <taxon>Sistotremastraceae</taxon>
        <taxon>Sistotremastrum</taxon>
    </lineage>
</organism>
<dbReference type="GO" id="GO:0005778">
    <property type="term" value="C:peroxisomal membrane"/>
    <property type="evidence" value="ECO:0007669"/>
    <property type="project" value="UniProtKB-SubCell"/>
</dbReference>
<keyword evidence="3" id="KW-0576">Peroxisome</keyword>
<evidence type="ECO:0000256" key="2">
    <source>
        <dbReference type="ARBA" id="ARBA00023136"/>
    </source>
</evidence>
<name>A0A166IGR3_9AGAM</name>
<dbReference type="STRING" id="1314776.A0A166IGR3"/>
<dbReference type="Proteomes" id="UP000076798">
    <property type="component" value="Unassembled WGS sequence"/>
</dbReference>
<reference evidence="5 6" key="1">
    <citation type="journal article" date="2016" name="Mol. Biol. Evol.">
        <title>Comparative Genomics of Early-Diverging Mushroom-Forming Fungi Provides Insights into the Origins of Lignocellulose Decay Capabilities.</title>
        <authorList>
            <person name="Nagy L.G."/>
            <person name="Riley R."/>
            <person name="Tritt A."/>
            <person name="Adam C."/>
            <person name="Daum C."/>
            <person name="Floudas D."/>
            <person name="Sun H."/>
            <person name="Yadav J.S."/>
            <person name="Pangilinan J."/>
            <person name="Larsson K.H."/>
            <person name="Matsuura K."/>
            <person name="Barry K."/>
            <person name="Labutti K."/>
            <person name="Kuo R."/>
            <person name="Ohm R.A."/>
            <person name="Bhattacharya S.S."/>
            <person name="Shirouzu T."/>
            <person name="Yoshinaga Y."/>
            <person name="Martin F.M."/>
            <person name="Grigoriev I.V."/>
            <person name="Hibbett D.S."/>
        </authorList>
    </citation>
    <scope>NUCLEOTIDE SEQUENCE [LARGE SCALE GENOMIC DNA]</scope>
    <source>
        <strain evidence="5 6">HHB10207 ss-3</strain>
    </source>
</reference>
<gene>
    <name evidence="5" type="ORF">SISSUDRAFT_493575</name>
</gene>
<proteinExistence type="predicted"/>
<evidence type="ECO:0000256" key="1">
    <source>
        <dbReference type="ARBA" id="ARBA00022593"/>
    </source>
</evidence>
<dbReference type="OrthoDB" id="411017at2759"/>
<evidence type="ECO:0000256" key="3">
    <source>
        <dbReference type="ARBA" id="ARBA00023140"/>
    </source>
</evidence>
<dbReference type="EMBL" id="KV428006">
    <property type="protein sequence ID" value="KZT43729.1"/>
    <property type="molecule type" value="Genomic_DNA"/>
</dbReference>
<dbReference type="Pfam" id="PF05648">
    <property type="entry name" value="PEX11"/>
    <property type="match status" value="1"/>
</dbReference>
<dbReference type="AlphaFoldDB" id="A0A166IGR3"/>
<sequence>MATIASQVILHPTLTQSLKLVGTTLGREKLYRAVQYLARFIAWFLVRRGATVEAARWEALKTALGSGRKLIRLGKPLEHLQAAMKATQLRSNPGERITAIGRQLSYAGFLTYDAIVWANSIKFYKLDPAKAQKYARLSFQFWLSGILFSIGNGFLKSRRLTSDAQALKRAYRSEKDVGRQAERDSLSRALQAEQAAVKSQFKLDIIDLWIPASGLQLVNLNDGIVGLLGLTTSYLALKAQWLSLNAKN</sequence>
<keyword evidence="2" id="KW-0472">Membrane</keyword>